<name>A0A0G2HWC3_9EURO</name>
<organism evidence="1 2">
    <name type="scientific">[Emmonsia] crescens</name>
    <dbReference type="NCBI Taxonomy" id="73230"/>
    <lineage>
        <taxon>Eukaryota</taxon>
        <taxon>Fungi</taxon>
        <taxon>Dikarya</taxon>
        <taxon>Ascomycota</taxon>
        <taxon>Pezizomycotina</taxon>
        <taxon>Eurotiomycetes</taxon>
        <taxon>Eurotiomycetidae</taxon>
        <taxon>Onygenales</taxon>
        <taxon>Ajellomycetaceae</taxon>
        <taxon>Emergomyces</taxon>
    </lineage>
</organism>
<dbReference type="EMBL" id="LCZI01001061">
    <property type="protein sequence ID" value="KKZ62537.1"/>
    <property type="molecule type" value="Genomic_DNA"/>
</dbReference>
<dbReference type="OrthoDB" id="4023585at2759"/>
<evidence type="ECO:0000313" key="2">
    <source>
        <dbReference type="Proteomes" id="UP000034164"/>
    </source>
</evidence>
<sequence>MSLLARITPVTRTAMIPARAASVAVVRPACFSTSARRTEKGPIEVTKETLKKADHIISNAAVKGIETGEKATHKIKDTIGVKSKKAEEEVTKAAKEAGDQASHLKDEAKARAEYLKQKATEEAEEASGKA</sequence>
<gene>
    <name evidence="1" type="ORF">EMCG_02943</name>
</gene>
<protein>
    <submittedName>
        <fullName evidence="1">Uncharacterized protein</fullName>
    </submittedName>
</protein>
<reference evidence="2" key="1">
    <citation type="journal article" date="2015" name="PLoS Genet.">
        <title>The dynamic genome and transcriptome of the human fungal pathogen Blastomyces and close relative Emmonsia.</title>
        <authorList>
            <person name="Munoz J.F."/>
            <person name="Gauthier G.M."/>
            <person name="Desjardins C.A."/>
            <person name="Gallo J.E."/>
            <person name="Holder J."/>
            <person name="Sullivan T.D."/>
            <person name="Marty A.J."/>
            <person name="Carmen J.C."/>
            <person name="Chen Z."/>
            <person name="Ding L."/>
            <person name="Gujja S."/>
            <person name="Magrini V."/>
            <person name="Misas E."/>
            <person name="Mitreva M."/>
            <person name="Priest M."/>
            <person name="Saif S."/>
            <person name="Whiston E.A."/>
            <person name="Young S."/>
            <person name="Zeng Q."/>
            <person name="Goldman W.E."/>
            <person name="Mardis E.R."/>
            <person name="Taylor J.W."/>
            <person name="McEwen J.G."/>
            <person name="Clay O.K."/>
            <person name="Klein B.S."/>
            <person name="Cuomo C.A."/>
        </authorList>
    </citation>
    <scope>NUCLEOTIDE SEQUENCE [LARGE SCALE GENOMIC DNA]</scope>
    <source>
        <strain evidence="2">UAMH 3008</strain>
    </source>
</reference>
<evidence type="ECO:0000313" key="1">
    <source>
        <dbReference type="EMBL" id="KKZ62537.1"/>
    </source>
</evidence>
<accession>A0A0G2HWC3</accession>
<dbReference type="Proteomes" id="UP000034164">
    <property type="component" value="Unassembled WGS sequence"/>
</dbReference>
<dbReference type="VEuPathDB" id="FungiDB:EMCG_02943"/>
<comment type="caution">
    <text evidence="1">The sequence shown here is derived from an EMBL/GenBank/DDBJ whole genome shotgun (WGS) entry which is preliminary data.</text>
</comment>
<proteinExistence type="predicted"/>
<dbReference type="AlphaFoldDB" id="A0A0G2HWC3"/>